<evidence type="ECO:0000256" key="1">
    <source>
        <dbReference type="SAM" id="Phobius"/>
    </source>
</evidence>
<sequence>MKSLHIKHITPFLLIVFILLGWSNQTQAQEKEKIRIKADYTKIIDKHSYIDLAATARINKKNTAISKINLMIFSETDDDQLELGQVTTNADGKARYIIKDFSKLLRDSLGFYNLRIRFKGDDNFKKASKYLTFRDAHIEAKSFTEDSINYVSATIKDVFLDSLLPEISLNVNVERLFKSLPLGKEFNYTDQNGMIVVPIEKGIPGIDGNINIEVTLNDSDDYGTVKALMNTSFGTPVVIDNTFEKRTLWSPRIKTPFFILIFTNLLIFSMWSVIIYLITNLFKIKKS</sequence>
<dbReference type="AlphaFoldDB" id="A0A3D9H6Z9"/>
<keyword evidence="1" id="KW-0472">Membrane</keyword>
<dbReference type="EMBL" id="QRDX01000010">
    <property type="protein sequence ID" value="RED44726.1"/>
    <property type="molecule type" value="Genomic_DNA"/>
</dbReference>
<accession>A0A3D9H6Z9</accession>
<feature type="transmembrane region" description="Helical" evidence="1">
    <location>
        <begin position="257"/>
        <end position="278"/>
    </location>
</feature>
<evidence type="ECO:0000313" key="3">
    <source>
        <dbReference type="Proteomes" id="UP000256629"/>
    </source>
</evidence>
<organism evidence="2 3">
    <name type="scientific">Seonamhaeicola aphaedonensis</name>
    <dbReference type="NCBI Taxonomy" id="1461338"/>
    <lineage>
        <taxon>Bacteria</taxon>
        <taxon>Pseudomonadati</taxon>
        <taxon>Bacteroidota</taxon>
        <taxon>Flavobacteriia</taxon>
        <taxon>Flavobacteriales</taxon>
        <taxon>Flavobacteriaceae</taxon>
    </lineage>
</organism>
<keyword evidence="3" id="KW-1185">Reference proteome</keyword>
<reference evidence="2 3" key="1">
    <citation type="submission" date="2018-07" db="EMBL/GenBank/DDBJ databases">
        <title>Genomic Encyclopedia of Type Strains, Phase III (KMG-III): the genomes of soil and plant-associated and newly described type strains.</title>
        <authorList>
            <person name="Whitman W."/>
        </authorList>
    </citation>
    <scope>NUCLEOTIDE SEQUENCE [LARGE SCALE GENOMIC DNA]</scope>
    <source>
        <strain evidence="2 3">CECT 8487</strain>
    </source>
</reference>
<dbReference type="OrthoDB" id="1429686at2"/>
<keyword evidence="1" id="KW-0812">Transmembrane</keyword>
<proteinExistence type="predicted"/>
<comment type="caution">
    <text evidence="2">The sequence shown here is derived from an EMBL/GenBank/DDBJ whole genome shotgun (WGS) entry which is preliminary data.</text>
</comment>
<evidence type="ECO:0000313" key="2">
    <source>
        <dbReference type="EMBL" id="RED44726.1"/>
    </source>
</evidence>
<keyword evidence="1" id="KW-1133">Transmembrane helix</keyword>
<dbReference type="RefSeq" id="WP_116525118.1">
    <property type="nucleotide sequence ID" value="NZ_QRDX01000010.1"/>
</dbReference>
<name>A0A3D9H6Z9_9FLAO</name>
<gene>
    <name evidence="2" type="ORF">DFQ02_11029</name>
</gene>
<protein>
    <submittedName>
        <fullName evidence="2">Uncharacterized protein</fullName>
    </submittedName>
</protein>
<dbReference type="Proteomes" id="UP000256629">
    <property type="component" value="Unassembled WGS sequence"/>
</dbReference>